<feature type="region of interest" description="Disordered" evidence="1">
    <location>
        <begin position="90"/>
        <end position="110"/>
    </location>
</feature>
<reference evidence="2 3" key="1">
    <citation type="submission" date="2016-09" db="EMBL/GenBank/DDBJ databases">
        <title>Extensive genetic diversity and differential bi-allelic expression allows diatom success in the polar Southern Ocean.</title>
        <authorList>
            <consortium name="DOE Joint Genome Institute"/>
            <person name="Mock T."/>
            <person name="Otillar R.P."/>
            <person name="Strauss J."/>
            <person name="Dupont C."/>
            <person name="Frickenhaus S."/>
            <person name="Maumus F."/>
            <person name="Mcmullan M."/>
            <person name="Sanges R."/>
            <person name="Schmutz J."/>
            <person name="Toseland A."/>
            <person name="Valas R."/>
            <person name="Veluchamy A."/>
            <person name="Ward B.J."/>
            <person name="Allen A."/>
            <person name="Barry K."/>
            <person name="Falciatore A."/>
            <person name="Ferrante M."/>
            <person name="Fortunato A.E."/>
            <person name="Gloeckner G."/>
            <person name="Gruber A."/>
            <person name="Hipkin R."/>
            <person name="Janech M."/>
            <person name="Kroth P."/>
            <person name="Leese F."/>
            <person name="Lindquist E."/>
            <person name="Lyon B.R."/>
            <person name="Martin J."/>
            <person name="Mayer C."/>
            <person name="Parker M."/>
            <person name="Quesneville H."/>
            <person name="Raymond J."/>
            <person name="Uhlig C."/>
            <person name="Valentin K.U."/>
            <person name="Worden A.Z."/>
            <person name="Armbrust E.V."/>
            <person name="Bowler C."/>
            <person name="Green B."/>
            <person name="Moulton V."/>
            <person name="Van Oosterhout C."/>
            <person name="Grigoriev I."/>
        </authorList>
    </citation>
    <scope>NUCLEOTIDE SEQUENCE [LARGE SCALE GENOMIC DNA]</scope>
    <source>
        <strain evidence="2 3">CCMP1102</strain>
    </source>
</reference>
<dbReference type="EMBL" id="KV784353">
    <property type="protein sequence ID" value="OEU23055.1"/>
    <property type="molecule type" value="Genomic_DNA"/>
</dbReference>
<keyword evidence="3" id="KW-1185">Reference proteome</keyword>
<dbReference type="InParanoid" id="A0A1E7FY40"/>
<dbReference type="AlphaFoldDB" id="A0A1E7FY40"/>
<dbReference type="Proteomes" id="UP000095751">
    <property type="component" value="Unassembled WGS sequence"/>
</dbReference>
<gene>
    <name evidence="2" type="ORF">FRACYDRAFT_233222</name>
</gene>
<dbReference type="KEGG" id="fcy:FRACYDRAFT_233222"/>
<sequence length="184" mass="20509">MTPEKEVDENKDLSTMMTTLYGTVEYEAEVTGGGGGGGGSVFNHYDTEQVVHEGGVCIEVNSINFVDQSGEELISKYQKELNWTLKQLQMKGGSSGNKQNQDQEDDDDDYDDDCKSYAYQACASLEASNVEEWLEIISKIPQVCGIRQIISYKPSWPRNDNLDELLNNTMIGNEGTDCWVNIIV</sequence>
<evidence type="ECO:0000313" key="3">
    <source>
        <dbReference type="Proteomes" id="UP000095751"/>
    </source>
</evidence>
<protein>
    <submittedName>
        <fullName evidence="2">Uncharacterized protein</fullName>
    </submittedName>
</protein>
<evidence type="ECO:0000313" key="2">
    <source>
        <dbReference type="EMBL" id="OEU23055.1"/>
    </source>
</evidence>
<accession>A0A1E7FY40</accession>
<evidence type="ECO:0000256" key="1">
    <source>
        <dbReference type="SAM" id="MobiDB-lite"/>
    </source>
</evidence>
<proteinExistence type="predicted"/>
<organism evidence="2 3">
    <name type="scientific">Fragilariopsis cylindrus CCMP1102</name>
    <dbReference type="NCBI Taxonomy" id="635003"/>
    <lineage>
        <taxon>Eukaryota</taxon>
        <taxon>Sar</taxon>
        <taxon>Stramenopiles</taxon>
        <taxon>Ochrophyta</taxon>
        <taxon>Bacillariophyta</taxon>
        <taxon>Bacillariophyceae</taxon>
        <taxon>Bacillariophycidae</taxon>
        <taxon>Bacillariales</taxon>
        <taxon>Bacillariaceae</taxon>
        <taxon>Fragilariopsis</taxon>
    </lineage>
</organism>
<name>A0A1E7FY40_9STRA</name>